<feature type="non-terminal residue" evidence="2">
    <location>
        <position position="1"/>
    </location>
</feature>
<comment type="caution">
    <text evidence="2">The sequence shown here is derived from an EMBL/GenBank/DDBJ whole genome shotgun (WGS) entry which is preliminary data.</text>
</comment>
<dbReference type="Proteomes" id="UP000578000">
    <property type="component" value="Unassembled WGS sequence"/>
</dbReference>
<dbReference type="EMBL" id="JACHIE010000021">
    <property type="protein sequence ID" value="MBB6458528.1"/>
    <property type="molecule type" value="Genomic_DNA"/>
</dbReference>
<reference evidence="2 3" key="1">
    <citation type="submission" date="2020-08" db="EMBL/GenBank/DDBJ databases">
        <title>Genomic Encyclopedia of Type Strains, Phase IV (KMG-IV): sequencing the most valuable type-strain genomes for metagenomic binning, comparative biology and taxonomic classification.</title>
        <authorList>
            <person name="Goeker M."/>
        </authorList>
    </citation>
    <scope>NUCLEOTIDE SEQUENCE [LARGE SCALE GENOMIC DNA]</scope>
    <source>
        <strain evidence="2 3">DSM 4491</strain>
    </source>
</reference>
<proteinExistence type="predicted"/>
<evidence type="ECO:0000313" key="3">
    <source>
        <dbReference type="Proteomes" id="UP000578000"/>
    </source>
</evidence>
<protein>
    <submittedName>
        <fullName evidence="2">Uncharacterized protein</fullName>
    </submittedName>
</protein>
<dbReference type="AlphaFoldDB" id="A0A841QJA9"/>
<dbReference type="RefSeq" id="WP_221441743.1">
    <property type="nucleotide sequence ID" value="NZ_JACHIE010000021.1"/>
</dbReference>
<organism evidence="2 3">
    <name type="scientific">Acetobacter lovaniensis</name>
    <dbReference type="NCBI Taxonomy" id="104100"/>
    <lineage>
        <taxon>Bacteria</taxon>
        <taxon>Pseudomonadati</taxon>
        <taxon>Pseudomonadota</taxon>
        <taxon>Alphaproteobacteria</taxon>
        <taxon>Acetobacterales</taxon>
        <taxon>Acetobacteraceae</taxon>
        <taxon>Acetobacter</taxon>
    </lineage>
</organism>
<accession>A0A841QJA9</accession>
<feature type="region of interest" description="Disordered" evidence="1">
    <location>
        <begin position="38"/>
        <end position="59"/>
    </location>
</feature>
<name>A0A841QJA9_9PROT</name>
<keyword evidence="3" id="KW-1185">Reference proteome</keyword>
<gene>
    <name evidence="2" type="ORF">HNR55_003137</name>
</gene>
<evidence type="ECO:0000313" key="2">
    <source>
        <dbReference type="EMBL" id="MBB6458528.1"/>
    </source>
</evidence>
<sequence length="59" mass="6711">RPDAIAKTVNQIAKSQKLPAKHINQRFFDPSTFRFPLQSRHGVSPRREISPTKNGLILT</sequence>
<evidence type="ECO:0000256" key="1">
    <source>
        <dbReference type="SAM" id="MobiDB-lite"/>
    </source>
</evidence>